<comment type="caution">
    <text evidence="1">The sequence shown here is derived from an EMBL/GenBank/DDBJ whole genome shotgun (WGS) entry which is preliminary data.</text>
</comment>
<organism evidence="1 2">
    <name type="scientific">Trichinella nelsoni</name>
    <dbReference type="NCBI Taxonomy" id="6336"/>
    <lineage>
        <taxon>Eukaryota</taxon>
        <taxon>Metazoa</taxon>
        <taxon>Ecdysozoa</taxon>
        <taxon>Nematoda</taxon>
        <taxon>Enoplea</taxon>
        <taxon>Dorylaimia</taxon>
        <taxon>Trichinellida</taxon>
        <taxon>Trichinellidae</taxon>
        <taxon>Trichinella</taxon>
    </lineage>
</organism>
<proteinExistence type="predicted"/>
<dbReference type="OrthoDB" id="10520594at2759"/>
<protein>
    <submittedName>
        <fullName evidence="1">Uncharacterized protein</fullName>
    </submittedName>
</protein>
<keyword evidence="2" id="KW-1185">Reference proteome</keyword>
<dbReference type="AlphaFoldDB" id="A0A0V0RWB5"/>
<reference evidence="1 2" key="1">
    <citation type="submission" date="2015-01" db="EMBL/GenBank/DDBJ databases">
        <title>Evolution of Trichinella species and genotypes.</title>
        <authorList>
            <person name="Korhonen P.K."/>
            <person name="Edoardo P."/>
            <person name="Giuseppe L.R."/>
            <person name="Gasser R.B."/>
        </authorList>
    </citation>
    <scope>NUCLEOTIDE SEQUENCE [LARGE SCALE GENOMIC DNA]</scope>
    <source>
        <strain evidence="1">ISS37</strain>
    </source>
</reference>
<dbReference type="Proteomes" id="UP000054630">
    <property type="component" value="Unassembled WGS sequence"/>
</dbReference>
<accession>A0A0V0RWB5</accession>
<name>A0A0V0RWB5_9BILA</name>
<dbReference type="EMBL" id="JYDL01000068">
    <property type="protein sequence ID" value="KRX18747.1"/>
    <property type="molecule type" value="Genomic_DNA"/>
</dbReference>
<sequence>MIHQKLHTGFRCCLLSREPQILSPGRMSWASPCTAYIGTCSILGSGPGPTMENMRQYLGWWRHGLPAHHISLLLASDLLQPGVSIH</sequence>
<gene>
    <name evidence="1" type="ORF">T07_3708</name>
</gene>
<evidence type="ECO:0000313" key="1">
    <source>
        <dbReference type="EMBL" id="KRX18747.1"/>
    </source>
</evidence>
<evidence type="ECO:0000313" key="2">
    <source>
        <dbReference type="Proteomes" id="UP000054630"/>
    </source>
</evidence>